<feature type="domain" description="Fatty acid hydroxylase" evidence="8">
    <location>
        <begin position="112"/>
        <end position="245"/>
    </location>
</feature>
<keyword evidence="6 7" id="KW-0472">Membrane</keyword>
<dbReference type="InterPro" id="IPR051689">
    <property type="entry name" value="Sterol_desaturase/TMEM195"/>
</dbReference>
<dbReference type="GO" id="GO:0008610">
    <property type="term" value="P:lipid biosynthetic process"/>
    <property type="evidence" value="ECO:0007669"/>
    <property type="project" value="InterPro"/>
</dbReference>
<organism evidence="9 10">
    <name type="scientific">Piscinibacter terrae</name>
    <dbReference type="NCBI Taxonomy" id="2496871"/>
    <lineage>
        <taxon>Bacteria</taxon>
        <taxon>Pseudomonadati</taxon>
        <taxon>Pseudomonadota</taxon>
        <taxon>Betaproteobacteria</taxon>
        <taxon>Burkholderiales</taxon>
        <taxon>Sphaerotilaceae</taxon>
        <taxon>Piscinibacter</taxon>
    </lineage>
</organism>
<accession>A0A3N7IVK0</accession>
<gene>
    <name evidence="9" type="ORF">DZC73_21255</name>
</gene>
<evidence type="ECO:0000256" key="6">
    <source>
        <dbReference type="ARBA" id="ARBA00023136"/>
    </source>
</evidence>
<keyword evidence="10" id="KW-1185">Reference proteome</keyword>
<dbReference type="Pfam" id="PF04116">
    <property type="entry name" value="FA_hydroxylase"/>
    <property type="match status" value="1"/>
</dbReference>
<proteinExistence type="predicted"/>
<dbReference type="PANTHER" id="PTHR21624:SF1">
    <property type="entry name" value="ALKYLGLYCEROL MONOOXYGENASE"/>
    <property type="match status" value="1"/>
</dbReference>
<dbReference type="PANTHER" id="PTHR21624">
    <property type="entry name" value="STEROL DESATURASE-RELATED PROTEIN"/>
    <property type="match status" value="1"/>
</dbReference>
<evidence type="ECO:0000313" key="10">
    <source>
        <dbReference type="Proteomes" id="UP000267464"/>
    </source>
</evidence>
<dbReference type="EMBL" id="QUSW01000006">
    <property type="protein sequence ID" value="RQP22822.1"/>
    <property type="molecule type" value="Genomic_DNA"/>
</dbReference>
<comment type="subcellular location">
    <subcellularLocation>
        <location evidence="1">Endomembrane system</location>
        <topology evidence="1">Multi-pass membrane protein</topology>
    </subcellularLocation>
</comment>
<evidence type="ECO:0000313" key="9">
    <source>
        <dbReference type="EMBL" id="RQP22822.1"/>
    </source>
</evidence>
<reference evidence="9 10" key="1">
    <citation type="submission" date="2018-08" db="EMBL/GenBank/DDBJ databases">
        <authorList>
            <person name="Khan S.A."/>
            <person name="Jeon C.O."/>
            <person name="Chun B.H."/>
            <person name="Jeong S.E."/>
        </authorList>
    </citation>
    <scope>NUCLEOTIDE SEQUENCE [LARGE SCALE GENOMIC DNA]</scope>
    <source>
        <strain evidence="9 10">S-16</strain>
    </source>
</reference>
<dbReference type="GO" id="GO:0005506">
    <property type="term" value="F:iron ion binding"/>
    <property type="evidence" value="ECO:0007669"/>
    <property type="project" value="InterPro"/>
</dbReference>
<evidence type="ECO:0000256" key="7">
    <source>
        <dbReference type="SAM" id="Phobius"/>
    </source>
</evidence>
<keyword evidence="2 7" id="KW-0812">Transmembrane</keyword>
<name>A0A3N7IVK0_9BURK</name>
<dbReference type="GO" id="GO:0006643">
    <property type="term" value="P:membrane lipid metabolic process"/>
    <property type="evidence" value="ECO:0007669"/>
    <property type="project" value="TreeGrafter"/>
</dbReference>
<feature type="transmembrane region" description="Helical" evidence="7">
    <location>
        <begin position="100"/>
        <end position="118"/>
    </location>
</feature>
<evidence type="ECO:0000256" key="3">
    <source>
        <dbReference type="ARBA" id="ARBA00022989"/>
    </source>
</evidence>
<protein>
    <submittedName>
        <fullName evidence="9">Sterol desaturase family protein</fullName>
    </submittedName>
</protein>
<evidence type="ECO:0000256" key="2">
    <source>
        <dbReference type="ARBA" id="ARBA00022692"/>
    </source>
</evidence>
<dbReference type="InterPro" id="IPR006694">
    <property type="entry name" value="Fatty_acid_hydroxylase"/>
</dbReference>
<comment type="caution">
    <text evidence="9">The sequence shown here is derived from an EMBL/GenBank/DDBJ whole genome shotgun (WGS) entry which is preliminary data.</text>
</comment>
<dbReference type="Proteomes" id="UP000267464">
    <property type="component" value="Unassembled WGS sequence"/>
</dbReference>
<feature type="transmembrane region" description="Helical" evidence="7">
    <location>
        <begin position="27"/>
        <end position="45"/>
    </location>
</feature>
<reference evidence="9 10" key="2">
    <citation type="submission" date="2018-12" db="EMBL/GenBank/DDBJ databases">
        <title>Rhizobacter gummiphilus sp. nov., a rubber-degrading bacterium isolated from the soil of a botanical garden in Japan.</title>
        <authorList>
            <person name="Shunsuke S.S."/>
        </authorList>
    </citation>
    <scope>NUCLEOTIDE SEQUENCE [LARGE SCALE GENOMIC DNA]</scope>
    <source>
        <strain evidence="9 10">S-16</strain>
    </source>
</reference>
<feature type="transmembrane region" description="Helical" evidence="7">
    <location>
        <begin position="66"/>
        <end position="94"/>
    </location>
</feature>
<evidence type="ECO:0000256" key="1">
    <source>
        <dbReference type="ARBA" id="ARBA00004127"/>
    </source>
</evidence>
<dbReference type="GO" id="GO:0012505">
    <property type="term" value="C:endomembrane system"/>
    <property type="evidence" value="ECO:0007669"/>
    <property type="project" value="UniProtKB-SubCell"/>
</dbReference>
<keyword evidence="4" id="KW-0560">Oxidoreductase</keyword>
<dbReference type="GO" id="GO:0016020">
    <property type="term" value="C:membrane"/>
    <property type="evidence" value="ECO:0007669"/>
    <property type="project" value="GOC"/>
</dbReference>
<evidence type="ECO:0000256" key="4">
    <source>
        <dbReference type="ARBA" id="ARBA00023002"/>
    </source>
</evidence>
<dbReference type="GO" id="GO:0050479">
    <property type="term" value="F:glyceryl-ether monooxygenase activity"/>
    <property type="evidence" value="ECO:0007669"/>
    <property type="project" value="TreeGrafter"/>
</dbReference>
<evidence type="ECO:0000256" key="5">
    <source>
        <dbReference type="ARBA" id="ARBA00023098"/>
    </source>
</evidence>
<evidence type="ECO:0000259" key="8">
    <source>
        <dbReference type="Pfam" id="PF04116"/>
    </source>
</evidence>
<keyword evidence="5" id="KW-0443">Lipid metabolism</keyword>
<dbReference type="AlphaFoldDB" id="A0A3N7IVK0"/>
<feature type="transmembrane region" description="Helical" evidence="7">
    <location>
        <begin position="5"/>
        <end position="21"/>
    </location>
</feature>
<keyword evidence="3 7" id="KW-1133">Transmembrane helix</keyword>
<sequence>MTRQLYLLAVGGSLAAFWMARSLGWPVAPIVLGWSVLVLATGALLERIAPFDPRWVRSGPDTTTDLTSAAVVIGLVDPAVKAAMPVLAATWFGASPGADWPAATWPFVAQAALAVLWIEFAKYGSHRAHHEVRSLWWLHAMHHGSERLYWLNNFRFHPVNHLINTFAAMFPLITLGAPQDVLLAAVAFTQPVLMLQHLNVDTRNGWLNRVLNTNELHRWHHSAEPREANSNYGSALVLWDRVFGTYRPQPGRPSRIGLFGNGHGYPAQASYLQQLLSSLTPACCRA</sequence>